<protein>
    <submittedName>
        <fullName evidence="1">DUF1292 domain-containing protein</fullName>
    </submittedName>
</protein>
<proteinExistence type="predicted"/>
<gene>
    <name evidence="1" type="ORF">IAD22_06105</name>
</gene>
<evidence type="ECO:0000313" key="2">
    <source>
        <dbReference type="Proteomes" id="UP000824118"/>
    </source>
</evidence>
<evidence type="ECO:0000313" key="1">
    <source>
        <dbReference type="EMBL" id="HIU50568.1"/>
    </source>
</evidence>
<accession>A0A9D1LZ46</accession>
<reference evidence="1" key="1">
    <citation type="submission" date="2020-10" db="EMBL/GenBank/DDBJ databases">
        <authorList>
            <person name="Gilroy R."/>
        </authorList>
    </citation>
    <scope>NUCLEOTIDE SEQUENCE</scope>
    <source>
        <strain evidence="1">ChiGjej1B1-1684</strain>
    </source>
</reference>
<dbReference type="AlphaFoldDB" id="A0A9D1LZ46"/>
<dbReference type="EMBL" id="DVNG01000089">
    <property type="protein sequence ID" value="HIU50568.1"/>
    <property type="molecule type" value="Genomic_DNA"/>
</dbReference>
<reference evidence="1" key="2">
    <citation type="journal article" date="2021" name="PeerJ">
        <title>Extensive microbial diversity within the chicken gut microbiome revealed by metagenomics and culture.</title>
        <authorList>
            <person name="Gilroy R."/>
            <person name="Ravi A."/>
            <person name="Getino M."/>
            <person name="Pursley I."/>
            <person name="Horton D.L."/>
            <person name="Alikhan N.F."/>
            <person name="Baker D."/>
            <person name="Gharbi K."/>
            <person name="Hall N."/>
            <person name="Watson M."/>
            <person name="Adriaenssens E.M."/>
            <person name="Foster-Nyarko E."/>
            <person name="Jarju S."/>
            <person name="Secka A."/>
            <person name="Antonio M."/>
            <person name="Oren A."/>
            <person name="Chaudhuri R.R."/>
            <person name="La Ragione R."/>
            <person name="Hildebrand F."/>
            <person name="Pallen M.J."/>
        </authorList>
    </citation>
    <scope>NUCLEOTIDE SEQUENCE</scope>
    <source>
        <strain evidence="1">ChiGjej1B1-1684</strain>
    </source>
</reference>
<name>A0A9D1LZ46_9FIRM</name>
<organism evidence="1 2">
    <name type="scientific">Candidatus Limousia pullorum</name>
    <dbReference type="NCBI Taxonomy" id="2840860"/>
    <lineage>
        <taxon>Bacteria</taxon>
        <taxon>Bacillati</taxon>
        <taxon>Bacillota</taxon>
        <taxon>Clostridia</taxon>
        <taxon>Eubacteriales</taxon>
        <taxon>Oscillospiraceae</taxon>
        <taxon>Oscillospiraceae incertae sedis</taxon>
        <taxon>Candidatus Limousia</taxon>
    </lineage>
</organism>
<dbReference type="InterPro" id="IPR009711">
    <property type="entry name" value="UPF0473"/>
</dbReference>
<sequence>MAENKKNMTNENGEDGIIVLTNDLGEDVEFFFLDCIELRGEEYIVLIENNDEADQVVILKIESVDDEHENYVGIDDEDLLMEVFDLFKERNKDTFGFEE</sequence>
<comment type="caution">
    <text evidence="1">The sequence shown here is derived from an EMBL/GenBank/DDBJ whole genome shotgun (WGS) entry which is preliminary data.</text>
</comment>
<dbReference type="Pfam" id="PF06949">
    <property type="entry name" value="DUF1292"/>
    <property type="match status" value="1"/>
</dbReference>
<dbReference type="Proteomes" id="UP000824118">
    <property type="component" value="Unassembled WGS sequence"/>
</dbReference>